<reference evidence="2 3" key="1">
    <citation type="submission" date="2020-08" db="EMBL/GenBank/DDBJ databases">
        <title>Genomic Encyclopedia of Type Strains, Phase IV (KMG-IV): sequencing the most valuable type-strain genomes for metagenomic binning, comparative biology and taxonomic classification.</title>
        <authorList>
            <person name="Goeker M."/>
        </authorList>
    </citation>
    <scope>NUCLEOTIDE SEQUENCE [LARGE SCALE GENOMIC DNA]</scope>
    <source>
        <strain evidence="2 3">DSM 25799</strain>
    </source>
</reference>
<comment type="caution">
    <text evidence="2">The sequence shown here is derived from an EMBL/GenBank/DDBJ whole genome shotgun (WGS) entry which is preliminary data.</text>
</comment>
<dbReference type="EMBL" id="JACHHK010000003">
    <property type="protein sequence ID" value="MBB5182857.1"/>
    <property type="molecule type" value="Genomic_DNA"/>
</dbReference>
<dbReference type="AlphaFoldDB" id="A0A7W8FXE5"/>
<name>A0A7W8FXE5_9FIRM</name>
<protein>
    <recommendedName>
        <fullName evidence="4">Bacterial Pleckstrin homology domain-containing protein</fullName>
    </recommendedName>
</protein>
<dbReference type="RefSeq" id="WP_183327933.1">
    <property type="nucleotide sequence ID" value="NZ_JACHHK010000003.1"/>
</dbReference>
<proteinExistence type="predicted"/>
<sequence>MSINRRNLEIAGIIFGISSFVMLCGLWLSMKTMQENRIQWNDDAIEIQEVTVPYKQIYSVQLKHSLPDIELTDGTHQNGYLSGTGKCAGYGECTLELYEDCPYYIVIRADQTILINAQNEKDTKALYRKIIKKTGAD</sequence>
<evidence type="ECO:0000313" key="3">
    <source>
        <dbReference type="Proteomes" id="UP000539953"/>
    </source>
</evidence>
<gene>
    <name evidence="2" type="ORF">HNQ47_000877</name>
</gene>
<evidence type="ECO:0000256" key="1">
    <source>
        <dbReference type="SAM" id="Phobius"/>
    </source>
</evidence>
<keyword evidence="1" id="KW-0472">Membrane</keyword>
<keyword evidence="1" id="KW-1133">Transmembrane helix</keyword>
<evidence type="ECO:0008006" key="4">
    <source>
        <dbReference type="Google" id="ProtNLM"/>
    </source>
</evidence>
<keyword evidence="3" id="KW-1185">Reference proteome</keyword>
<keyword evidence="1" id="KW-0812">Transmembrane</keyword>
<accession>A0A7W8FXE5</accession>
<feature type="transmembrane region" description="Helical" evidence="1">
    <location>
        <begin position="12"/>
        <end position="30"/>
    </location>
</feature>
<evidence type="ECO:0000313" key="2">
    <source>
        <dbReference type="EMBL" id="MBB5182857.1"/>
    </source>
</evidence>
<dbReference type="Proteomes" id="UP000539953">
    <property type="component" value="Unassembled WGS sequence"/>
</dbReference>
<organism evidence="2 3">
    <name type="scientific">Catenisphaera adipataccumulans</name>
    <dbReference type="NCBI Taxonomy" id="700500"/>
    <lineage>
        <taxon>Bacteria</taxon>
        <taxon>Bacillati</taxon>
        <taxon>Bacillota</taxon>
        <taxon>Erysipelotrichia</taxon>
        <taxon>Erysipelotrichales</taxon>
        <taxon>Erysipelotrichaceae</taxon>
        <taxon>Catenisphaera</taxon>
    </lineage>
</organism>